<dbReference type="PROSITE" id="PS00653">
    <property type="entry name" value="GLYCOSYL_HYDROL_F1_2"/>
    <property type="match status" value="1"/>
</dbReference>
<keyword evidence="3" id="KW-0326">Glycosidase</keyword>
<sequence length="421" mass="45949">MAGARAAGRPPSVPGRGQGFLWGVAGAAYQTEGGNVASDLWVMEHTKPSIFKDPSGDAVDSYHRVFDDIALTASLGFNTYRFSIEWSRIEPERGQVSRAALAYYRRVLEAIRAHGMLPMVTFVHFTSPRWFAAAGGFETREGIAPYVDYCRLLTRELGDLIGMATTFNEPNLGALLAWSPAIRPLRPLIAGARQLAAKAIGAEQFAPPMLGSAQVQQPIMIEAHDEACAAVRAESGGRIPIGVTLALNEERGDPRNIARKHSTAMLPWLQADGDWVGVQNYTWTEVGEDTDLPLPADVEMTQMGYPYAPESLAAVVRTVAAHWNKPIYVTENGVSSEDDSRRVAFIDRALEGLAGCLRDGIDLRGYVHWSLLDNWEWVHGFGPRFGLVAVDRSTFARTPKPSAAHLGRIARAGWAARGIAR</sequence>
<keyword evidence="2" id="KW-0378">Hydrolase</keyword>
<dbReference type="EMBL" id="CP011144">
    <property type="protein sequence ID" value="AKC88200.1"/>
    <property type="molecule type" value="Genomic_DNA"/>
</dbReference>
<evidence type="ECO:0000256" key="1">
    <source>
        <dbReference type="ARBA" id="ARBA00010838"/>
    </source>
</evidence>
<keyword evidence="6" id="KW-1185">Reference proteome</keyword>
<evidence type="ECO:0000313" key="5">
    <source>
        <dbReference type="EMBL" id="AKC88200.1"/>
    </source>
</evidence>
<proteinExistence type="inferred from homology"/>
<dbReference type="Proteomes" id="UP000033067">
    <property type="component" value="Chromosome"/>
</dbReference>
<dbReference type="GO" id="GO:0005829">
    <property type="term" value="C:cytosol"/>
    <property type="evidence" value="ECO:0007669"/>
    <property type="project" value="TreeGrafter"/>
</dbReference>
<evidence type="ECO:0000256" key="4">
    <source>
        <dbReference type="RuleBase" id="RU003690"/>
    </source>
</evidence>
<protein>
    <recommendedName>
        <fullName evidence="7">Beta-glucosidase</fullName>
    </recommendedName>
</protein>
<evidence type="ECO:0008006" key="7">
    <source>
        <dbReference type="Google" id="ProtNLM"/>
    </source>
</evidence>
<dbReference type="SUPFAM" id="SSF51445">
    <property type="entry name" value="(Trans)glycosidases"/>
    <property type="match status" value="1"/>
</dbReference>
<dbReference type="PRINTS" id="PR00131">
    <property type="entry name" value="GLHYDRLASE1"/>
</dbReference>
<dbReference type="GO" id="GO:0008422">
    <property type="term" value="F:beta-glucosidase activity"/>
    <property type="evidence" value="ECO:0007669"/>
    <property type="project" value="TreeGrafter"/>
</dbReference>
<evidence type="ECO:0000256" key="3">
    <source>
        <dbReference type="ARBA" id="ARBA00023295"/>
    </source>
</evidence>
<dbReference type="GO" id="GO:0016052">
    <property type="term" value="P:carbohydrate catabolic process"/>
    <property type="evidence" value="ECO:0007669"/>
    <property type="project" value="TreeGrafter"/>
</dbReference>
<accession>A0A0E3UPX6</accession>
<dbReference type="InterPro" id="IPR017853">
    <property type="entry name" value="GH"/>
</dbReference>
<comment type="similarity">
    <text evidence="1 4">Belongs to the glycosyl hydrolase 1 family.</text>
</comment>
<dbReference type="Gene3D" id="3.20.20.80">
    <property type="entry name" value="Glycosidases"/>
    <property type="match status" value="1"/>
</dbReference>
<dbReference type="PATRIC" id="fig|314722.6.peg.1190"/>
<dbReference type="KEGG" id="psuw:WQ53_05625"/>
<organism evidence="5 6">
    <name type="scientific">Pseudoxanthomonas suwonensis</name>
    <dbReference type="NCBI Taxonomy" id="314722"/>
    <lineage>
        <taxon>Bacteria</taxon>
        <taxon>Pseudomonadati</taxon>
        <taxon>Pseudomonadota</taxon>
        <taxon>Gammaproteobacteria</taxon>
        <taxon>Lysobacterales</taxon>
        <taxon>Lysobacteraceae</taxon>
        <taxon>Pseudoxanthomonas</taxon>
    </lineage>
</organism>
<name>A0A0E3UPX6_9GAMM</name>
<dbReference type="PANTHER" id="PTHR10353">
    <property type="entry name" value="GLYCOSYL HYDROLASE"/>
    <property type="match status" value="1"/>
</dbReference>
<dbReference type="InterPro" id="IPR001360">
    <property type="entry name" value="Glyco_hydro_1"/>
</dbReference>
<dbReference type="AlphaFoldDB" id="A0A0E3UPX6"/>
<dbReference type="InterPro" id="IPR033132">
    <property type="entry name" value="GH_1_N_CS"/>
</dbReference>
<evidence type="ECO:0000313" key="6">
    <source>
        <dbReference type="Proteomes" id="UP000033067"/>
    </source>
</evidence>
<evidence type="ECO:0000256" key="2">
    <source>
        <dbReference type="ARBA" id="ARBA00022801"/>
    </source>
</evidence>
<gene>
    <name evidence="5" type="ORF">WQ53_05625</name>
</gene>
<reference evidence="5 6" key="1">
    <citation type="journal article" date="2015" name="Genome Announc.">
        <title>Complete Genome Sequence of Pseudoxanthomonas suwonensis Strain J1, a Cellulose-Degrading Bacterium Isolated from Leaf- and Wood-Enriched Soil.</title>
        <authorList>
            <person name="Hou L."/>
            <person name="Jiang J."/>
            <person name="Xu Z."/>
            <person name="Zhou Y."/>
            <person name="Leung F.C."/>
        </authorList>
    </citation>
    <scope>NUCLEOTIDE SEQUENCE [LARGE SCALE GENOMIC DNA]</scope>
    <source>
        <strain evidence="5 6">J1</strain>
    </source>
</reference>
<dbReference type="PANTHER" id="PTHR10353:SF36">
    <property type="entry name" value="LP05116P"/>
    <property type="match status" value="1"/>
</dbReference>
<dbReference type="Pfam" id="PF00232">
    <property type="entry name" value="Glyco_hydro_1"/>
    <property type="match status" value="2"/>
</dbReference>